<reference evidence="1 3" key="1">
    <citation type="submission" date="2023-09" db="EMBL/GenBank/DDBJ databases">
        <title>Flavobacterium sp. a novel bacteria isolate from Pepper rhizosphere.</title>
        <authorList>
            <person name="Peng Y."/>
            <person name="Lee J."/>
        </authorList>
    </citation>
    <scope>NUCLEOTIDE SEQUENCE</scope>
    <source>
        <strain evidence="1">PMR2A8</strain>
        <strain evidence="2 3">PMTSA4</strain>
    </source>
</reference>
<gene>
    <name evidence="2" type="ORF">RN605_04715</name>
    <name evidence="1" type="ORF">RN608_11415</name>
</gene>
<dbReference type="KEGG" id="fcj:RN605_04715"/>
<dbReference type="EMBL" id="CP134878">
    <property type="protein sequence ID" value="WNM18615.1"/>
    <property type="molecule type" value="Genomic_DNA"/>
</dbReference>
<sequence>MAVLTAIQNGNFTNASTWGLVDSTSYLDSRVNSTTLTTTTTNASANFTTGAITISGIAIQIKGVGSVNMTMRLYNATTSSIVKDVTISLSDLPNTGNINSEYVGWVYFKFDSDVTLSAGEAYNIRMFINTGSNQCTVYTNGTTNNWSRALITSTNQAPASGDTLIIPSLHTNIGVYSATTVTMNNTITDLFGNVYLGGYGKLSYAVSGSTNYKLRLNGDMYVAKGSTLTIGNTSTPFPITSTALLEFNCSSDYQYQLFHYGTIETKCDTNIIHRALLNSDAAVSATTLTTDISTGWKNGDVIGIASTTKTTTQYEKVTLTADASGTTLNCNTLTYFHDGDSSEYIQADIVNLSKRIKIGTTTSFRTRINLQHINTPTSNFKNAEFANCLIITTNVSLLSYILTFENCSFWQTGTAVTQLNAYTNLLNTINSCVFFNFGSINSLSSLSTNSVYIGSNSSTGVSVILGNDNSISSAVNLCIAGWFGTTGLFAGTLTESNNNKLYSALYGYQVSTTYTNIELNNWLIFNCAVGVRLTSFGVTNGDRTGKHMMSNIKLHSNTNNFDPTGVLQGNFIVKGGYIWGGKSPYTTSIGLIAFNNSQINYDTLNIADVTFGKRPDGVNSHFSLACLRSLSVGNVILSNCLFYGTESIYLGSSFQPTANRPKFITSIKHNGISGNYKEIQGNGELRTDTSILYNSKNTLRLTPASTIYKTFSNTVNIPVKSGQTGNISVKVRKSVLADGTAYNGGEPRLILERNPLIGIYEDTVVNTTTAAANGNWETLSFTTSATTENVILSFYVDCIGNLGWVNVADWKTTNYNDTRNLNYNGGLGIYTNLQYRKGGGNYSFFN</sequence>
<dbReference type="RefSeq" id="WP_313322664.1">
    <property type="nucleotide sequence ID" value="NZ_CP134878.1"/>
</dbReference>
<evidence type="ECO:0000313" key="1">
    <source>
        <dbReference type="EMBL" id="WNM18615.1"/>
    </source>
</evidence>
<proteinExistence type="predicted"/>
<organism evidence="1">
    <name type="scientific">Flavobacterium capsici</name>
    <dbReference type="NCBI Taxonomy" id="3075618"/>
    <lineage>
        <taxon>Bacteria</taxon>
        <taxon>Pseudomonadati</taxon>
        <taxon>Bacteroidota</taxon>
        <taxon>Flavobacteriia</taxon>
        <taxon>Flavobacteriales</taxon>
        <taxon>Flavobacteriaceae</taxon>
        <taxon>Flavobacterium</taxon>
    </lineage>
</organism>
<evidence type="ECO:0000313" key="2">
    <source>
        <dbReference type="EMBL" id="WNM22666.1"/>
    </source>
</evidence>
<protein>
    <submittedName>
        <fullName evidence="1">Uncharacterized protein</fullName>
    </submittedName>
</protein>
<name>A0AA96J229_9FLAO</name>
<dbReference type="AlphaFoldDB" id="A0AA96J229"/>
<accession>A0AA96J8Q5</accession>
<accession>A0AA96J229</accession>
<dbReference type="EMBL" id="CP134890">
    <property type="protein sequence ID" value="WNM22666.1"/>
    <property type="molecule type" value="Genomic_DNA"/>
</dbReference>
<keyword evidence="3" id="KW-1185">Reference proteome</keyword>
<evidence type="ECO:0000313" key="3">
    <source>
        <dbReference type="Proteomes" id="UP001304515"/>
    </source>
</evidence>
<dbReference type="Proteomes" id="UP001304515">
    <property type="component" value="Chromosome"/>
</dbReference>